<reference evidence="1 2" key="1">
    <citation type="submission" date="2020-05" db="EMBL/GenBank/DDBJ databases">
        <title>Complete genome sequencing of Campylobacter and Arcobacter type strains.</title>
        <authorList>
            <person name="Miller W.G."/>
            <person name="Yee E."/>
        </authorList>
    </citation>
    <scope>NUCLEOTIDE SEQUENCE [LARGE SCALE GENOMIC DNA]</scope>
    <source>
        <strain evidence="1 2">LMG 6451</strain>
    </source>
</reference>
<organism evidence="1 2">
    <name type="scientific">Campylobacter ureolyticus</name>
    <dbReference type="NCBI Taxonomy" id="827"/>
    <lineage>
        <taxon>Bacteria</taxon>
        <taxon>Pseudomonadati</taxon>
        <taxon>Campylobacterota</taxon>
        <taxon>Epsilonproteobacteria</taxon>
        <taxon>Campylobacterales</taxon>
        <taxon>Campylobacteraceae</taxon>
        <taxon>Campylobacter</taxon>
    </lineage>
</organism>
<dbReference type="EMBL" id="CP053832">
    <property type="protein sequence ID" value="QKF84582.1"/>
    <property type="molecule type" value="Genomic_DNA"/>
</dbReference>
<gene>
    <name evidence="1" type="ORF">CURT_1105</name>
</gene>
<name>A0AAE7JPN0_9BACT</name>
<evidence type="ECO:0000313" key="1">
    <source>
        <dbReference type="EMBL" id="QKF84582.1"/>
    </source>
</evidence>
<evidence type="ECO:0000313" key="2">
    <source>
        <dbReference type="Proteomes" id="UP000509722"/>
    </source>
</evidence>
<protein>
    <submittedName>
        <fullName evidence="1">Uncharacterized protein</fullName>
    </submittedName>
</protein>
<dbReference type="GeneID" id="77176011"/>
<proteinExistence type="predicted"/>
<sequence>MSKNSEIFKFKMLKAANCFTLKELSQLINEFPNLKHLKRAFELREEKLKGVKNASKK</sequence>
<dbReference type="RefSeq" id="WP_018713781.1">
    <property type="nucleotide sequence ID" value="NZ_CP053832.1"/>
</dbReference>
<accession>A0AAE7JPN0</accession>
<dbReference type="AlphaFoldDB" id="A0AAE7JPN0"/>
<dbReference type="Proteomes" id="UP000509722">
    <property type="component" value="Chromosome"/>
</dbReference>